<protein>
    <submittedName>
        <fullName evidence="1">Uncharacterized protein</fullName>
    </submittedName>
</protein>
<reference evidence="1" key="1">
    <citation type="submission" date="2012-05" db="EMBL/GenBank/DDBJ databases">
        <authorList>
            <person name="Krishnakumar V."/>
            <person name="Cheung F."/>
            <person name="Xiao Y."/>
            <person name="Chan A."/>
            <person name="Moskal W.A."/>
            <person name="Town C.D."/>
        </authorList>
    </citation>
    <scope>NUCLEOTIDE SEQUENCE</scope>
</reference>
<proteinExistence type="evidence at transcript level"/>
<dbReference type="AlphaFoldDB" id="I3SCI2"/>
<sequence length="136" mass="14464">MAMSFSLSSSLASDLVMDLQETSSDSTITMAWIGGGNDSSVREITVVIMSSIGLVVSIHGICGKSPNIIGGKASSSWLNWLAINILAANIVDVCLQSLIASICLGHTPFLSPCCRFWNSSSYWCWSMLEIGCHGKA</sequence>
<organism evidence="1">
    <name type="scientific">Lotus japonicus</name>
    <name type="common">Lotus corniculatus var. japonicus</name>
    <dbReference type="NCBI Taxonomy" id="34305"/>
    <lineage>
        <taxon>Eukaryota</taxon>
        <taxon>Viridiplantae</taxon>
        <taxon>Streptophyta</taxon>
        <taxon>Embryophyta</taxon>
        <taxon>Tracheophyta</taxon>
        <taxon>Spermatophyta</taxon>
        <taxon>Magnoliopsida</taxon>
        <taxon>eudicotyledons</taxon>
        <taxon>Gunneridae</taxon>
        <taxon>Pentapetalae</taxon>
        <taxon>rosids</taxon>
        <taxon>fabids</taxon>
        <taxon>Fabales</taxon>
        <taxon>Fabaceae</taxon>
        <taxon>Papilionoideae</taxon>
        <taxon>50 kb inversion clade</taxon>
        <taxon>NPAAA clade</taxon>
        <taxon>Hologalegina</taxon>
        <taxon>robinioid clade</taxon>
        <taxon>Loteae</taxon>
        <taxon>Lotus</taxon>
    </lineage>
</organism>
<name>I3SCI2_LOTJA</name>
<dbReference type="EMBL" id="BT138179">
    <property type="protein sequence ID" value="AFK37974.1"/>
    <property type="molecule type" value="mRNA"/>
</dbReference>
<evidence type="ECO:0000313" key="1">
    <source>
        <dbReference type="EMBL" id="AFK37974.1"/>
    </source>
</evidence>
<accession>I3SCI2</accession>